<dbReference type="PANTHER" id="PTHR34069">
    <property type="entry name" value="3-OXOACYL-[ACYL-CARRIER-PROTEIN] SYNTHASE 3"/>
    <property type="match status" value="1"/>
</dbReference>
<evidence type="ECO:0000256" key="2">
    <source>
        <dbReference type="ARBA" id="ARBA00022490"/>
    </source>
</evidence>
<comment type="caution">
    <text evidence="13">The sequence shown here is derived from an EMBL/GenBank/DDBJ whole genome shotgun (WGS) entry which is preliminary data.</text>
</comment>
<keyword evidence="5 9" id="KW-0276">Fatty acid metabolism</keyword>
<reference evidence="13" key="1">
    <citation type="journal article" date="2014" name="Int. J. Syst. Evol. Microbiol.">
        <title>Complete genome sequence of Corynebacterium casei LMG S-19264T (=DSM 44701T), isolated from a smear-ripened cheese.</title>
        <authorList>
            <consortium name="US DOE Joint Genome Institute (JGI-PGF)"/>
            <person name="Walter F."/>
            <person name="Albersmeier A."/>
            <person name="Kalinowski J."/>
            <person name="Ruckert C."/>
        </authorList>
    </citation>
    <scope>NUCLEOTIDE SEQUENCE</scope>
    <source>
        <strain evidence="13">CGMCC 4.7398</strain>
    </source>
</reference>
<feature type="region of interest" description="ACP-binding" evidence="9">
    <location>
        <begin position="255"/>
        <end position="259"/>
    </location>
</feature>
<comment type="subcellular location">
    <subcellularLocation>
        <location evidence="9">Cytoplasm</location>
    </subcellularLocation>
</comment>
<accession>A0A919FJJ6</accession>
<keyword evidence="14" id="KW-1185">Reference proteome</keyword>
<dbReference type="NCBIfam" id="TIGR00747">
    <property type="entry name" value="fabH"/>
    <property type="match status" value="1"/>
</dbReference>
<feature type="region of interest" description="Disordered" evidence="10">
    <location>
        <begin position="325"/>
        <end position="347"/>
    </location>
</feature>
<dbReference type="InterPro" id="IPR013751">
    <property type="entry name" value="ACP_syn_III_N"/>
</dbReference>
<feature type="active site" evidence="9">
    <location>
        <position position="113"/>
    </location>
</feature>
<sequence>MTDRVAVLAGWGADAPDRIVTNSELENSLDTTDAWITSRTGIHERRWADPGTSTGDMAVRAGRMAMRRAGVTRVDRVVLATTTPDHTCPATAPWVAHQLGLGTVPAYDVAAVCSGFLYALAGAREAVLAGSADTVLVIGADRFTSIVDPADRSTAVIFGDGAGAVVIRAGTPGEAGTLGDVVLGADGSQSDHIMVRAGGARQPLAPSTPHGDRYFAMRGPEVFSAAVSRMANAAATALDRSGWTTKECDWLVAHQANWRILAAVGRAIGIDEDRVVCDLDRFGNTSAASIPMALAHHAAGFRTGDRLVLAAFGGGTTWGATTLTWPEQTGRPPAATDRTEVLPKLTR</sequence>
<evidence type="ECO:0000313" key="13">
    <source>
        <dbReference type="EMBL" id="GHH67143.1"/>
    </source>
</evidence>
<dbReference type="InterPro" id="IPR004655">
    <property type="entry name" value="FabH"/>
</dbReference>
<evidence type="ECO:0000259" key="11">
    <source>
        <dbReference type="Pfam" id="PF08541"/>
    </source>
</evidence>
<evidence type="ECO:0000256" key="10">
    <source>
        <dbReference type="SAM" id="MobiDB-lite"/>
    </source>
</evidence>
<dbReference type="NCBIfam" id="NF006829">
    <property type="entry name" value="PRK09352.1"/>
    <property type="match status" value="1"/>
</dbReference>
<keyword evidence="7 9" id="KW-0275">Fatty acid biosynthesis</keyword>
<name>A0A919FJJ6_9MICO</name>
<feature type="active site" evidence="9">
    <location>
        <position position="284"/>
    </location>
</feature>
<evidence type="ECO:0000259" key="12">
    <source>
        <dbReference type="Pfam" id="PF08545"/>
    </source>
</evidence>
<dbReference type="GO" id="GO:0006633">
    <property type="term" value="P:fatty acid biosynthetic process"/>
    <property type="evidence" value="ECO:0007669"/>
    <property type="project" value="UniProtKB-UniRule"/>
</dbReference>
<evidence type="ECO:0000256" key="3">
    <source>
        <dbReference type="ARBA" id="ARBA00022516"/>
    </source>
</evidence>
<keyword evidence="9" id="KW-0511">Multifunctional enzyme</keyword>
<dbReference type="CDD" id="cd00830">
    <property type="entry name" value="KAS_III"/>
    <property type="match status" value="1"/>
</dbReference>
<feature type="domain" description="Beta-ketoacyl-[acyl-carrier-protein] synthase III N-terminal" evidence="12">
    <location>
        <begin position="107"/>
        <end position="187"/>
    </location>
</feature>
<dbReference type="EC" id="2.3.1.180" evidence="9"/>
<dbReference type="InterPro" id="IPR013747">
    <property type="entry name" value="ACP_syn_III_C"/>
</dbReference>
<dbReference type="Proteomes" id="UP000627369">
    <property type="component" value="Unassembled WGS sequence"/>
</dbReference>
<gene>
    <name evidence="13" type="primary">fabH3</name>
    <name evidence="9" type="synonym">fabH</name>
    <name evidence="13" type="ORF">GCM10017772_08290</name>
</gene>
<feature type="active site" evidence="9">
    <location>
        <position position="254"/>
    </location>
</feature>
<keyword evidence="2 9" id="KW-0963">Cytoplasm</keyword>
<evidence type="ECO:0000256" key="4">
    <source>
        <dbReference type="ARBA" id="ARBA00022679"/>
    </source>
</evidence>
<dbReference type="Pfam" id="PF08541">
    <property type="entry name" value="ACP_syn_III_C"/>
    <property type="match status" value="1"/>
</dbReference>
<comment type="domain">
    <text evidence="9">The last Arg residue of the ACP-binding site is essential for the weak association between ACP/AcpP and FabH.</text>
</comment>
<reference evidence="13" key="2">
    <citation type="submission" date="2020-09" db="EMBL/GenBank/DDBJ databases">
        <authorList>
            <person name="Sun Q."/>
            <person name="Zhou Y."/>
        </authorList>
    </citation>
    <scope>NUCLEOTIDE SEQUENCE</scope>
    <source>
        <strain evidence="13">CGMCC 4.7398</strain>
    </source>
</reference>
<comment type="subunit">
    <text evidence="9">Homodimer.</text>
</comment>
<dbReference type="Pfam" id="PF08545">
    <property type="entry name" value="ACP_syn_III"/>
    <property type="match status" value="1"/>
</dbReference>
<evidence type="ECO:0000256" key="9">
    <source>
        <dbReference type="HAMAP-Rule" id="MF_01815"/>
    </source>
</evidence>
<keyword evidence="4 9" id="KW-0808">Transferase</keyword>
<dbReference type="GO" id="GO:0005737">
    <property type="term" value="C:cytoplasm"/>
    <property type="evidence" value="ECO:0007669"/>
    <property type="project" value="UniProtKB-SubCell"/>
</dbReference>
<comment type="similarity">
    <text evidence="1 9">Belongs to the thiolase-like superfamily. FabH family.</text>
</comment>
<evidence type="ECO:0000256" key="7">
    <source>
        <dbReference type="ARBA" id="ARBA00023160"/>
    </source>
</evidence>
<comment type="function">
    <text evidence="9">Catalyzes the condensation reaction of fatty acid synthesis by the addition to an acyl acceptor of two carbons from malonyl-ACP. Catalyzes the first condensation reaction which initiates fatty acid synthesis and may therefore play a role in governing the total rate of fatty acid production. Possesses both acetoacetyl-ACP synthase and acetyl transacylase activities. Its substrate specificity determines the biosynthesis of branched-chain and/or straight-chain of fatty acids.</text>
</comment>
<dbReference type="GO" id="GO:0004315">
    <property type="term" value="F:3-oxoacyl-[acyl-carrier-protein] synthase activity"/>
    <property type="evidence" value="ECO:0007669"/>
    <property type="project" value="InterPro"/>
</dbReference>
<dbReference type="PANTHER" id="PTHR34069:SF2">
    <property type="entry name" value="BETA-KETOACYL-[ACYL-CARRIER-PROTEIN] SYNTHASE III"/>
    <property type="match status" value="1"/>
</dbReference>
<evidence type="ECO:0000256" key="1">
    <source>
        <dbReference type="ARBA" id="ARBA00008642"/>
    </source>
</evidence>
<dbReference type="GO" id="GO:0044550">
    <property type="term" value="P:secondary metabolite biosynthetic process"/>
    <property type="evidence" value="ECO:0007669"/>
    <property type="project" value="TreeGrafter"/>
</dbReference>
<comment type="catalytic activity">
    <reaction evidence="9">
        <text>malonyl-[ACP] + acetyl-CoA + H(+) = 3-oxobutanoyl-[ACP] + CO2 + CoA</text>
        <dbReference type="Rhea" id="RHEA:12080"/>
        <dbReference type="Rhea" id="RHEA-COMP:9623"/>
        <dbReference type="Rhea" id="RHEA-COMP:9625"/>
        <dbReference type="ChEBI" id="CHEBI:15378"/>
        <dbReference type="ChEBI" id="CHEBI:16526"/>
        <dbReference type="ChEBI" id="CHEBI:57287"/>
        <dbReference type="ChEBI" id="CHEBI:57288"/>
        <dbReference type="ChEBI" id="CHEBI:78449"/>
        <dbReference type="ChEBI" id="CHEBI:78450"/>
        <dbReference type="EC" id="2.3.1.180"/>
    </reaction>
</comment>
<dbReference type="RefSeq" id="WP_189667960.1">
    <property type="nucleotide sequence ID" value="NZ_BNAS01000001.1"/>
</dbReference>
<proteinExistence type="inferred from homology"/>
<keyword evidence="8 9" id="KW-0012">Acyltransferase</keyword>
<dbReference type="EMBL" id="BNAS01000001">
    <property type="protein sequence ID" value="GHH67143.1"/>
    <property type="molecule type" value="Genomic_DNA"/>
</dbReference>
<dbReference type="AlphaFoldDB" id="A0A919FJJ6"/>
<dbReference type="InterPro" id="IPR016039">
    <property type="entry name" value="Thiolase-like"/>
</dbReference>
<protein>
    <recommendedName>
        <fullName evidence="9">Beta-ketoacyl-[acyl-carrier-protein] synthase III</fullName>
        <shortName evidence="9">Beta-ketoacyl-ACP synthase III</shortName>
        <shortName evidence="9">KAS III</shortName>
        <ecNumber evidence="9">2.3.1.180</ecNumber>
    </recommendedName>
    <alternativeName>
        <fullName evidence="9">3-oxoacyl-[acyl-carrier-protein] synthase 3</fullName>
    </alternativeName>
    <alternativeName>
        <fullName evidence="9">3-oxoacyl-[acyl-carrier-protein] synthase III</fullName>
    </alternativeName>
</protein>
<keyword evidence="6 9" id="KW-0443">Lipid metabolism</keyword>
<evidence type="ECO:0000256" key="8">
    <source>
        <dbReference type="ARBA" id="ARBA00023315"/>
    </source>
</evidence>
<dbReference type="GO" id="GO:0033818">
    <property type="term" value="F:beta-ketoacyl-acyl-carrier-protein synthase III activity"/>
    <property type="evidence" value="ECO:0007669"/>
    <property type="project" value="UniProtKB-UniRule"/>
</dbReference>
<evidence type="ECO:0000256" key="5">
    <source>
        <dbReference type="ARBA" id="ARBA00022832"/>
    </source>
</evidence>
<feature type="domain" description="Beta-ketoacyl-[acyl-carrier-protein] synthase III C-terminal" evidence="11">
    <location>
        <begin position="238"/>
        <end position="325"/>
    </location>
</feature>
<keyword evidence="3 9" id="KW-0444">Lipid biosynthesis</keyword>
<comment type="pathway">
    <text evidence="9">Lipid metabolism; fatty acid biosynthesis.</text>
</comment>
<dbReference type="HAMAP" id="MF_01815">
    <property type="entry name" value="FabH"/>
    <property type="match status" value="1"/>
</dbReference>
<evidence type="ECO:0000313" key="14">
    <source>
        <dbReference type="Proteomes" id="UP000627369"/>
    </source>
</evidence>
<evidence type="ECO:0000256" key="6">
    <source>
        <dbReference type="ARBA" id="ARBA00023098"/>
    </source>
</evidence>
<dbReference type="SUPFAM" id="SSF53901">
    <property type="entry name" value="Thiolase-like"/>
    <property type="match status" value="1"/>
</dbReference>
<dbReference type="Gene3D" id="3.40.47.10">
    <property type="match status" value="1"/>
</dbReference>
<organism evidence="13 14">
    <name type="scientific">Promicromonospora soli</name>
    <dbReference type="NCBI Taxonomy" id="2035533"/>
    <lineage>
        <taxon>Bacteria</taxon>
        <taxon>Bacillati</taxon>
        <taxon>Actinomycetota</taxon>
        <taxon>Actinomycetes</taxon>
        <taxon>Micrococcales</taxon>
        <taxon>Promicromonosporaceae</taxon>
        <taxon>Promicromonospora</taxon>
    </lineage>
</organism>